<dbReference type="Pfam" id="PF00004">
    <property type="entry name" value="AAA"/>
    <property type="match status" value="1"/>
</dbReference>
<evidence type="ECO:0000256" key="5">
    <source>
        <dbReference type="ARBA" id="ARBA00022840"/>
    </source>
</evidence>
<comment type="subcellular location">
    <subcellularLocation>
        <location evidence="1">Plastid</location>
        <location evidence="1">Chloroplast</location>
    </subcellularLocation>
</comment>
<dbReference type="CDD" id="cd19507">
    <property type="entry name" value="RecA-like_Ycf46-like"/>
    <property type="match status" value="1"/>
</dbReference>
<dbReference type="GO" id="GO:0005524">
    <property type="term" value="F:ATP binding"/>
    <property type="evidence" value="ECO:0007669"/>
    <property type="project" value="UniProtKB-KW"/>
</dbReference>
<dbReference type="GO" id="GO:0009507">
    <property type="term" value="C:chloroplast"/>
    <property type="evidence" value="ECO:0007669"/>
    <property type="project" value="UniProtKB-SubCell"/>
</dbReference>
<geneLocation type="plastid" evidence="9"/>
<dbReference type="InterPro" id="IPR052381">
    <property type="entry name" value="AAA_domain_protein"/>
</dbReference>
<sequence>MNFEKEIQILLLSKKFLIYILTEEEERLEYNLNYISKKIFQQNLCAWDFIDGYNNNPNYKNKAQKNPLQALENIQKIEYENVKIFLFKDFNFFINDFSIIRKLKNLNKWLQLYNKYIFISSSDLEIPNTLKEYITIITFPLPNKSEIKLELNRLHKILKIQQNISIENLAIAYKGFSINRIRQSILKIALSKQKDLSLLDDILKEKKQIIQQTNILEFYKSHKNLNDIAGLKNLKIWLKIRKNAFSKEAYNYGVSIPKGILLVGIQGTGKSLSAKAISAEWQIPLLKLDVSKIFAGILGESENQIKKMIDVCEQIAPCILWIDEIDKIFNKQNNNTDSGTTNRVNNIFLTWLSERNSPVFIVATANNLTNLPIEMLRKGRFDEIFFVNLPNFEERLGIFKIHLKKVRPLTWYKYNIYYLSQISKNFSGAEIEQAINEAMYNAFYENREFITLDIINSLKTIIPLSFINETNILKLQKWIKSGKIRSA</sequence>
<reference evidence="9" key="2">
    <citation type="submission" date="2019-04" db="EMBL/GenBank/DDBJ databases">
        <authorList>
            <person name="Pasella M."/>
        </authorList>
    </citation>
    <scope>NUCLEOTIDE SEQUENCE</scope>
    <source>
        <strain evidence="9">PD3001_1</strain>
    </source>
</reference>
<name>A0A4D6WR30_9FLOR</name>
<dbReference type="Gene3D" id="3.40.50.300">
    <property type="entry name" value="P-loop containing nucleotide triphosphate hydrolases"/>
    <property type="match status" value="1"/>
</dbReference>
<gene>
    <name evidence="9" type="primary">ycf46</name>
</gene>
<dbReference type="PANTHER" id="PTHR42960">
    <property type="entry name" value="YCF46 PROTEIN"/>
    <property type="match status" value="1"/>
</dbReference>
<keyword evidence="5" id="KW-0067">ATP-binding</keyword>
<evidence type="ECO:0000256" key="1">
    <source>
        <dbReference type="ARBA" id="ARBA00004229"/>
    </source>
</evidence>
<dbReference type="EMBL" id="MK814647">
    <property type="protein sequence ID" value="QCI05943.1"/>
    <property type="molecule type" value="Genomic_DNA"/>
</dbReference>
<accession>A0A4D6WR30</accession>
<dbReference type="SMART" id="SM00382">
    <property type="entry name" value="AAA"/>
    <property type="match status" value="1"/>
</dbReference>
<evidence type="ECO:0000256" key="3">
    <source>
        <dbReference type="ARBA" id="ARBA00022640"/>
    </source>
</evidence>
<keyword evidence="2" id="KW-0150">Chloroplast</keyword>
<dbReference type="InterPro" id="IPR027417">
    <property type="entry name" value="P-loop_NTPase"/>
</dbReference>
<dbReference type="GO" id="GO:0016887">
    <property type="term" value="F:ATP hydrolysis activity"/>
    <property type="evidence" value="ECO:0007669"/>
    <property type="project" value="InterPro"/>
</dbReference>
<dbReference type="SUPFAM" id="SSF52540">
    <property type="entry name" value="P-loop containing nucleoside triphosphate hydrolases"/>
    <property type="match status" value="1"/>
</dbReference>
<dbReference type="InterPro" id="IPR003593">
    <property type="entry name" value="AAA+_ATPase"/>
</dbReference>
<evidence type="ECO:0000256" key="6">
    <source>
        <dbReference type="ARBA" id="ARBA00038088"/>
    </source>
</evidence>
<evidence type="ECO:0000256" key="7">
    <source>
        <dbReference type="ARBA" id="ARBA00040480"/>
    </source>
</evidence>
<protein>
    <recommendedName>
        <fullName evidence="7">Uncharacterized AAA domain-containing protein ycf46</fullName>
    </recommendedName>
</protein>
<dbReference type="InterPro" id="IPR003959">
    <property type="entry name" value="ATPase_AAA_core"/>
</dbReference>
<reference evidence="9" key="1">
    <citation type="journal article" date="2019" name="Mol. Phylogenet. Evol.">
        <title>Morphological evolution and classification of the red algal order Ceramiales inferred using plastid phylogenomics.</title>
        <authorList>
            <person name="Diaz-Tapia P."/>
            <person name="Pasella M.M."/>
            <person name="Verbruggen H."/>
            <person name="Maggs C.A."/>
        </authorList>
    </citation>
    <scope>NUCLEOTIDE SEQUENCE</scope>
    <source>
        <strain evidence="9">PD3001_1</strain>
    </source>
</reference>
<dbReference type="Gene3D" id="1.10.8.60">
    <property type="match status" value="1"/>
</dbReference>
<proteinExistence type="inferred from homology"/>
<evidence type="ECO:0000313" key="9">
    <source>
        <dbReference type="EMBL" id="QCI05943.1"/>
    </source>
</evidence>
<evidence type="ECO:0000256" key="4">
    <source>
        <dbReference type="ARBA" id="ARBA00022741"/>
    </source>
</evidence>
<keyword evidence="3 9" id="KW-0934">Plastid</keyword>
<keyword evidence="4" id="KW-0547">Nucleotide-binding</keyword>
<comment type="similarity">
    <text evidence="6">Belongs to the AAA ATPase family. Highly divergent.</text>
</comment>
<feature type="domain" description="AAA+ ATPase" evidence="8">
    <location>
        <begin position="256"/>
        <end position="391"/>
    </location>
</feature>
<dbReference type="PANTHER" id="PTHR42960:SF1">
    <property type="entry name" value="YCF46 PROTEIN"/>
    <property type="match status" value="1"/>
</dbReference>
<evidence type="ECO:0000256" key="2">
    <source>
        <dbReference type="ARBA" id="ARBA00022528"/>
    </source>
</evidence>
<dbReference type="AlphaFoldDB" id="A0A4D6WR30"/>
<evidence type="ECO:0000259" key="8">
    <source>
        <dbReference type="SMART" id="SM00382"/>
    </source>
</evidence>
<organism evidence="9">
    <name type="scientific">Delesseria sanguinea</name>
    <dbReference type="NCBI Taxonomy" id="131097"/>
    <lineage>
        <taxon>Eukaryota</taxon>
        <taxon>Rhodophyta</taxon>
        <taxon>Florideophyceae</taxon>
        <taxon>Rhodymeniophycidae</taxon>
        <taxon>Ceramiales</taxon>
        <taxon>Delesseriaceae</taxon>
        <taxon>Delesseria</taxon>
    </lineage>
</organism>